<proteinExistence type="predicted"/>
<dbReference type="AlphaFoldDB" id="A0ABD2HQQ8"/>
<keyword evidence="3" id="KW-1185">Reference proteome</keyword>
<evidence type="ECO:0000313" key="2">
    <source>
        <dbReference type="EMBL" id="KAL3068461.1"/>
    </source>
</evidence>
<feature type="compositionally biased region" description="Basic and acidic residues" evidence="1">
    <location>
        <begin position="99"/>
        <end position="112"/>
    </location>
</feature>
<gene>
    <name evidence="2" type="ORF">niasHT_030752</name>
</gene>
<feature type="region of interest" description="Disordered" evidence="1">
    <location>
        <begin position="24"/>
        <end position="47"/>
    </location>
</feature>
<organism evidence="2 3">
    <name type="scientific">Heterodera trifolii</name>
    <dbReference type="NCBI Taxonomy" id="157864"/>
    <lineage>
        <taxon>Eukaryota</taxon>
        <taxon>Metazoa</taxon>
        <taxon>Ecdysozoa</taxon>
        <taxon>Nematoda</taxon>
        <taxon>Chromadorea</taxon>
        <taxon>Rhabditida</taxon>
        <taxon>Tylenchina</taxon>
        <taxon>Tylenchomorpha</taxon>
        <taxon>Tylenchoidea</taxon>
        <taxon>Heteroderidae</taxon>
        <taxon>Heteroderinae</taxon>
        <taxon>Heterodera</taxon>
    </lineage>
</organism>
<feature type="region of interest" description="Disordered" evidence="1">
    <location>
        <begin position="78"/>
        <end position="128"/>
    </location>
</feature>
<feature type="compositionally biased region" description="Basic and acidic residues" evidence="1">
    <location>
        <begin position="37"/>
        <end position="47"/>
    </location>
</feature>
<comment type="caution">
    <text evidence="2">The sequence shown here is derived from an EMBL/GenBank/DDBJ whole genome shotgun (WGS) entry which is preliminary data.</text>
</comment>
<reference evidence="2 3" key="1">
    <citation type="submission" date="2024-10" db="EMBL/GenBank/DDBJ databases">
        <authorList>
            <person name="Kim D."/>
        </authorList>
    </citation>
    <scope>NUCLEOTIDE SEQUENCE [LARGE SCALE GENOMIC DNA]</scope>
    <source>
        <strain evidence="2">BH-2024</strain>
    </source>
</reference>
<dbReference type="Proteomes" id="UP001620626">
    <property type="component" value="Unassembled WGS sequence"/>
</dbReference>
<accession>A0ABD2HQQ8</accession>
<name>A0ABD2HQQ8_9BILA</name>
<evidence type="ECO:0000256" key="1">
    <source>
        <dbReference type="SAM" id="MobiDB-lite"/>
    </source>
</evidence>
<dbReference type="EMBL" id="JBICBT010001408">
    <property type="protein sequence ID" value="KAL3068461.1"/>
    <property type="molecule type" value="Genomic_DNA"/>
</dbReference>
<feature type="compositionally biased region" description="Basic and acidic residues" evidence="1">
    <location>
        <begin position="78"/>
        <end position="89"/>
    </location>
</feature>
<sequence>MFEIWRVRFGVPWRDEISEGHYSHRHNRASTMPSEIPTRREEAAQKERAGTFCDKIINRRNLTENCAKKMAIIVGLERNDEAPSTHWDEMPTAEEGDATDGRGKKRGGERLAAKRRMIHPAPFIHSFA</sequence>
<protein>
    <submittedName>
        <fullName evidence="2">Uncharacterized protein</fullName>
    </submittedName>
</protein>
<evidence type="ECO:0000313" key="3">
    <source>
        <dbReference type="Proteomes" id="UP001620626"/>
    </source>
</evidence>